<reference evidence="1 2" key="1">
    <citation type="journal article" date="2013" name="Genome Announc.">
        <title>Draft Genome Sequence of Psychrobacter aquaticus Strain CMS 56T, Isolated from a Cyanobacterial Mat Sample Collected from Water Bodies in the McMurdo Dry Valley Region of Antarctica.</title>
        <authorList>
            <person name="Reddy G.S."/>
            <person name="Ara S."/>
            <person name="Singh A."/>
            <person name="Kumar Pinnaka A."/>
            <person name="Shivaji S."/>
        </authorList>
    </citation>
    <scope>NUCLEOTIDE SEQUENCE [LARGE SCALE GENOMIC DNA]</scope>
    <source>
        <strain evidence="1 2">CMS 56</strain>
    </source>
</reference>
<dbReference type="AlphaFoldDB" id="U4TDQ6"/>
<comment type="caution">
    <text evidence="1">The sequence shown here is derived from an EMBL/GenBank/DDBJ whole genome shotgun (WGS) entry which is preliminary data.</text>
</comment>
<sequence>MLKLQYSGKSQAKANRIMFYIVFNPNPKNQSSKENKCKYYAWWAKQV</sequence>
<evidence type="ECO:0000313" key="1">
    <source>
        <dbReference type="EMBL" id="ERL56879.1"/>
    </source>
</evidence>
<keyword evidence="2" id="KW-1185">Reference proteome</keyword>
<name>U4TDQ6_9GAMM</name>
<dbReference type="PATRIC" id="fig|1354303.4.peg.76"/>
<gene>
    <name evidence="1" type="ORF">M917_0076</name>
</gene>
<organism evidence="1 2">
    <name type="scientific">Psychrobacter aquaticus CMS 56</name>
    <dbReference type="NCBI Taxonomy" id="1354303"/>
    <lineage>
        <taxon>Bacteria</taxon>
        <taxon>Pseudomonadati</taxon>
        <taxon>Pseudomonadota</taxon>
        <taxon>Gammaproteobacteria</taxon>
        <taxon>Moraxellales</taxon>
        <taxon>Moraxellaceae</taxon>
        <taxon>Psychrobacter</taxon>
    </lineage>
</organism>
<evidence type="ECO:0000313" key="2">
    <source>
        <dbReference type="Proteomes" id="UP000016761"/>
    </source>
</evidence>
<dbReference type="EMBL" id="AUSW01000006">
    <property type="protein sequence ID" value="ERL56879.1"/>
    <property type="molecule type" value="Genomic_DNA"/>
</dbReference>
<proteinExistence type="predicted"/>
<protein>
    <submittedName>
        <fullName evidence="1">Uncharacterized protein</fullName>
    </submittedName>
</protein>
<accession>U4TDQ6</accession>
<dbReference type="Proteomes" id="UP000016761">
    <property type="component" value="Unassembled WGS sequence"/>
</dbReference>